<dbReference type="Proteomes" id="UP000193467">
    <property type="component" value="Unassembled WGS sequence"/>
</dbReference>
<dbReference type="EMBL" id="MCGR01000037">
    <property type="protein sequence ID" value="ORY75681.1"/>
    <property type="molecule type" value="Genomic_DNA"/>
</dbReference>
<dbReference type="AlphaFoldDB" id="A0A1Y2EVQ9"/>
<evidence type="ECO:0000313" key="3">
    <source>
        <dbReference type="Proteomes" id="UP000193467"/>
    </source>
</evidence>
<evidence type="ECO:0000256" key="1">
    <source>
        <dbReference type="SAM" id="MobiDB-lite"/>
    </source>
</evidence>
<accession>A0A1Y2EVQ9</accession>
<reference evidence="2 3" key="1">
    <citation type="submission" date="2016-07" db="EMBL/GenBank/DDBJ databases">
        <title>Pervasive Adenine N6-methylation of Active Genes in Fungi.</title>
        <authorList>
            <consortium name="DOE Joint Genome Institute"/>
            <person name="Mondo S.J."/>
            <person name="Dannebaum R.O."/>
            <person name="Kuo R.C."/>
            <person name="Labutti K."/>
            <person name="Haridas S."/>
            <person name="Kuo A."/>
            <person name="Salamov A."/>
            <person name="Ahrendt S.R."/>
            <person name="Lipzen A."/>
            <person name="Sullivan W."/>
            <person name="Andreopoulos W.B."/>
            <person name="Clum A."/>
            <person name="Lindquist E."/>
            <person name="Daum C."/>
            <person name="Ramamoorthy G.K."/>
            <person name="Gryganskyi A."/>
            <person name="Culley D."/>
            <person name="Magnuson J.K."/>
            <person name="James T.Y."/>
            <person name="O'Malley M.A."/>
            <person name="Stajich J.E."/>
            <person name="Spatafora J.W."/>
            <person name="Visel A."/>
            <person name="Grigoriev I.V."/>
        </authorList>
    </citation>
    <scope>NUCLEOTIDE SEQUENCE [LARGE SCALE GENOMIC DNA]</scope>
    <source>
        <strain evidence="2 3">62-1032</strain>
    </source>
</reference>
<name>A0A1Y2EVQ9_9BASI</name>
<feature type="region of interest" description="Disordered" evidence="1">
    <location>
        <begin position="1"/>
        <end position="35"/>
    </location>
</feature>
<keyword evidence="3" id="KW-1185">Reference proteome</keyword>
<proteinExistence type="predicted"/>
<comment type="caution">
    <text evidence="2">The sequence shown here is derived from an EMBL/GenBank/DDBJ whole genome shotgun (WGS) entry which is preliminary data.</text>
</comment>
<feature type="compositionally biased region" description="Polar residues" evidence="1">
    <location>
        <begin position="53"/>
        <end position="63"/>
    </location>
</feature>
<gene>
    <name evidence="2" type="ORF">BCR35DRAFT_127006</name>
</gene>
<sequence>MASSTDSWRGLRSERPSSSSMLLVGAHQKRRRPRACYYQSAKICEKVGKSGATRLSATASSAPTLPFAEAPSKASSATQDSARRQQPRLWSSRRFNPLESSTTADPSPALRRPPLHLDSHRPLRLLRRDLGSCRSTSLEAWRPL</sequence>
<protein>
    <submittedName>
        <fullName evidence="2">Uncharacterized protein</fullName>
    </submittedName>
</protein>
<feature type="region of interest" description="Disordered" evidence="1">
    <location>
        <begin position="49"/>
        <end position="120"/>
    </location>
</feature>
<dbReference type="InParanoid" id="A0A1Y2EVQ9"/>
<organism evidence="2 3">
    <name type="scientific">Leucosporidium creatinivorum</name>
    <dbReference type="NCBI Taxonomy" id="106004"/>
    <lineage>
        <taxon>Eukaryota</taxon>
        <taxon>Fungi</taxon>
        <taxon>Dikarya</taxon>
        <taxon>Basidiomycota</taxon>
        <taxon>Pucciniomycotina</taxon>
        <taxon>Microbotryomycetes</taxon>
        <taxon>Leucosporidiales</taxon>
        <taxon>Leucosporidium</taxon>
    </lineage>
</organism>
<evidence type="ECO:0000313" key="2">
    <source>
        <dbReference type="EMBL" id="ORY75681.1"/>
    </source>
</evidence>